<keyword evidence="1" id="KW-0812">Transmembrane</keyword>
<feature type="transmembrane region" description="Helical" evidence="1">
    <location>
        <begin position="108"/>
        <end position="133"/>
    </location>
</feature>
<feature type="transmembrane region" description="Helical" evidence="1">
    <location>
        <begin position="12"/>
        <end position="35"/>
    </location>
</feature>
<feature type="transmembrane region" description="Helical" evidence="1">
    <location>
        <begin position="56"/>
        <end position="76"/>
    </location>
</feature>
<reference evidence="2 3" key="1">
    <citation type="submission" date="2018-06" db="EMBL/GenBank/DDBJ databases">
        <title>Complete genome of Desulfovibrio marinus P48SEP.</title>
        <authorList>
            <person name="Crispim J.S."/>
            <person name="Vidigal P.M.P."/>
            <person name="Silva L.C.F."/>
            <person name="Araujo L.C."/>
            <person name="Laguardia C.N."/>
            <person name="Dias R.S."/>
            <person name="Sousa M.P."/>
            <person name="Paula S.O."/>
            <person name="Silva C."/>
        </authorList>
    </citation>
    <scope>NUCLEOTIDE SEQUENCE [LARGE SCALE GENOMIC DNA]</scope>
    <source>
        <strain evidence="2 3">P48SEP</strain>
    </source>
</reference>
<evidence type="ECO:0000313" key="3">
    <source>
        <dbReference type="Proteomes" id="UP000434052"/>
    </source>
</evidence>
<evidence type="ECO:0008006" key="4">
    <source>
        <dbReference type="Google" id="ProtNLM"/>
    </source>
</evidence>
<comment type="caution">
    <text evidence="2">The sequence shown here is derived from an EMBL/GenBank/DDBJ whole genome shotgun (WGS) entry which is preliminary data.</text>
</comment>
<protein>
    <recommendedName>
        <fullName evidence="4">Nucleoside recognition protein</fullName>
    </recommendedName>
</protein>
<feature type="transmembrane region" description="Helical" evidence="1">
    <location>
        <begin position="181"/>
        <end position="198"/>
    </location>
</feature>
<accession>A0A6P1ZLH6</accession>
<dbReference type="InterPro" id="IPR038880">
    <property type="entry name" value="MJ0871-like"/>
</dbReference>
<proteinExistence type="predicted"/>
<name>A0A6P1ZLH6_9BACT</name>
<evidence type="ECO:0000256" key="1">
    <source>
        <dbReference type="SAM" id="Phobius"/>
    </source>
</evidence>
<dbReference type="Proteomes" id="UP000434052">
    <property type="component" value="Unassembled WGS sequence"/>
</dbReference>
<organism evidence="2 3">
    <name type="scientific">Oceanidesulfovibrio marinus</name>
    <dbReference type="NCBI Taxonomy" id="370038"/>
    <lineage>
        <taxon>Bacteria</taxon>
        <taxon>Pseudomonadati</taxon>
        <taxon>Thermodesulfobacteriota</taxon>
        <taxon>Desulfovibrionia</taxon>
        <taxon>Desulfovibrionales</taxon>
        <taxon>Desulfovibrionaceae</taxon>
        <taxon>Oceanidesulfovibrio</taxon>
    </lineage>
</organism>
<dbReference type="OrthoDB" id="5453678at2"/>
<sequence>MDLGSLWSGLGWPLVRLLAFVSLGLFVANVIEALNWTRAMSRLAQPLIRMGHMKDITGASFSMAFFSGVAANSMLAEHYDQGNLTRKELVLANLFNSLPTYFLHLPTVFFITLPFIGSAAVIYVGLTVASAVVRTAATILLGRILLPPLPEGCVICRLEEDRARSWKSAMRKAWRRFKKRIWKIATTTVPIYIAVYIAKNLGLFDMLEGFMAEYVKGLSFLPPAAMSIVVFHVAAEFTAGLAAAGSLMQAGSLTVNQIVVALLVGNIISSPMRAFRHQFPYYAGIFKPRLALRLMVYNQLLRVISLIIVGAAFILVTGP</sequence>
<gene>
    <name evidence="2" type="ORF">DQK91_01675</name>
</gene>
<feature type="transmembrane region" description="Helical" evidence="1">
    <location>
        <begin position="295"/>
        <end position="316"/>
    </location>
</feature>
<feature type="transmembrane region" description="Helical" evidence="1">
    <location>
        <begin position="255"/>
        <end position="275"/>
    </location>
</feature>
<keyword evidence="1" id="KW-1133">Transmembrane helix</keyword>
<evidence type="ECO:0000313" key="2">
    <source>
        <dbReference type="EMBL" id="TVM36656.1"/>
    </source>
</evidence>
<keyword evidence="1" id="KW-0472">Membrane</keyword>
<dbReference type="AlphaFoldDB" id="A0A6P1ZLH6"/>
<dbReference type="PANTHER" id="PTHR38139">
    <property type="entry name" value="GATE DOMAIN-CONTAINING PROTEIN"/>
    <property type="match status" value="1"/>
</dbReference>
<dbReference type="RefSeq" id="WP_144233694.1">
    <property type="nucleotide sequence ID" value="NZ_QMIF01000001.1"/>
</dbReference>
<dbReference type="EMBL" id="QMIF01000001">
    <property type="protein sequence ID" value="TVM36656.1"/>
    <property type="molecule type" value="Genomic_DNA"/>
</dbReference>
<feature type="transmembrane region" description="Helical" evidence="1">
    <location>
        <begin position="218"/>
        <end position="243"/>
    </location>
</feature>
<dbReference type="PANTHER" id="PTHR38139:SF1">
    <property type="entry name" value="NUCLEOSIDE TRANSPORTER_FEOB GTPASE GATE DOMAIN-CONTAINING PROTEIN"/>
    <property type="match status" value="1"/>
</dbReference>